<reference evidence="1" key="2">
    <citation type="submission" date="2021-08" db="EMBL/GenBank/DDBJ databases">
        <authorList>
            <person name="Tani A."/>
            <person name="Ola A."/>
            <person name="Ogura Y."/>
            <person name="Katsura K."/>
            <person name="Hayashi T."/>
        </authorList>
    </citation>
    <scope>NUCLEOTIDE SEQUENCE</scope>
    <source>
        <strain evidence="1">NBRC 15686</strain>
    </source>
</reference>
<sequence>MNKLEEEKLGFEGTAQADEAPTLLDPFSVPLAMVDGVAGISIMNGNIDATLAHIRGVPSGGLNLRAEWIISARIRLTLAAAIDIRDKLNAQIAMLTIRPDEKPN</sequence>
<dbReference type="EMBL" id="BPRC01000025">
    <property type="protein sequence ID" value="GJE67351.1"/>
    <property type="molecule type" value="Genomic_DNA"/>
</dbReference>
<accession>A0ABQ4UJ50</accession>
<proteinExistence type="predicted"/>
<protein>
    <submittedName>
        <fullName evidence="1">Uncharacterized protein</fullName>
    </submittedName>
</protein>
<comment type="caution">
    <text evidence="1">The sequence shown here is derived from an EMBL/GenBank/DDBJ whole genome shotgun (WGS) entry which is preliminary data.</text>
</comment>
<keyword evidence="2" id="KW-1185">Reference proteome</keyword>
<gene>
    <name evidence="1" type="ORF">LNAOJCKE_4582</name>
</gene>
<evidence type="ECO:0000313" key="1">
    <source>
        <dbReference type="EMBL" id="GJE67351.1"/>
    </source>
</evidence>
<dbReference type="RefSeq" id="WP_238228159.1">
    <property type="nucleotide sequence ID" value="NZ_BAAADH010000103.1"/>
</dbReference>
<name>A0ABQ4UJ50_9HYPH</name>
<organism evidence="1 2">
    <name type="scientific">Methylorubrum aminovorans</name>
    <dbReference type="NCBI Taxonomy" id="269069"/>
    <lineage>
        <taxon>Bacteria</taxon>
        <taxon>Pseudomonadati</taxon>
        <taxon>Pseudomonadota</taxon>
        <taxon>Alphaproteobacteria</taxon>
        <taxon>Hyphomicrobiales</taxon>
        <taxon>Methylobacteriaceae</taxon>
        <taxon>Methylorubrum</taxon>
    </lineage>
</organism>
<evidence type="ECO:0000313" key="2">
    <source>
        <dbReference type="Proteomes" id="UP001055039"/>
    </source>
</evidence>
<dbReference type="Proteomes" id="UP001055039">
    <property type="component" value="Unassembled WGS sequence"/>
</dbReference>
<reference evidence="1" key="1">
    <citation type="journal article" date="2021" name="Front. Microbiol.">
        <title>Comprehensive Comparative Genomics and Phenotyping of Methylobacterium Species.</title>
        <authorList>
            <person name="Alessa O."/>
            <person name="Ogura Y."/>
            <person name="Fujitani Y."/>
            <person name="Takami H."/>
            <person name="Hayashi T."/>
            <person name="Sahin N."/>
            <person name="Tani A."/>
        </authorList>
    </citation>
    <scope>NUCLEOTIDE SEQUENCE</scope>
    <source>
        <strain evidence="1">NBRC 15686</strain>
    </source>
</reference>